<dbReference type="CDD" id="cd03219">
    <property type="entry name" value="ABC_Mj1267_LivG_branched"/>
    <property type="match status" value="1"/>
</dbReference>
<dbReference type="PANTHER" id="PTHR45772">
    <property type="entry name" value="CONSERVED COMPONENT OF ABC TRANSPORTER FOR NATURAL AMINO ACIDS-RELATED"/>
    <property type="match status" value="1"/>
</dbReference>
<sequence>MSALLTVRGISRSYGGVAAVQSVDLEVDEGTIRAVIGPNGAGKTTLLDLVTGFTRPDEGSVEFCGHQLTGMSPRELPSLGLMRTFQSARLVPTLTVRQNVMLGAYRFTRARFFSDALRLPRTRREECELVVRADELVDFLDLRHFADTPAQDLPAGAQRLVEVARGLAAAPKLLLLDEPAAGLDDSETRELADVLDAVRAGGVSLVLIEHNMSLVLAISDRITVMDAGRVIAEGLPNEVREDAAVRKAYLGVAS</sequence>
<keyword evidence="3 5" id="KW-0067">ATP-binding</keyword>
<evidence type="ECO:0000256" key="3">
    <source>
        <dbReference type="ARBA" id="ARBA00022840"/>
    </source>
</evidence>
<feature type="domain" description="ABC transporter" evidence="4">
    <location>
        <begin position="5"/>
        <end position="252"/>
    </location>
</feature>
<accession>A0ABV3SXQ1</accession>
<evidence type="ECO:0000259" key="4">
    <source>
        <dbReference type="PROSITE" id="PS50893"/>
    </source>
</evidence>
<gene>
    <name evidence="5" type="ORF">AB3X52_08815</name>
</gene>
<comment type="caution">
    <text evidence="5">The sequence shown here is derived from an EMBL/GenBank/DDBJ whole genome shotgun (WGS) entry which is preliminary data.</text>
</comment>
<dbReference type="InterPro" id="IPR003439">
    <property type="entry name" value="ABC_transporter-like_ATP-bd"/>
</dbReference>
<protein>
    <submittedName>
        <fullName evidence="5">ABC transporter ATP-binding protein</fullName>
    </submittedName>
</protein>
<dbReference type="PROSITE" id="PS50893">
    <property type="entry name" value="ABC_TRANSPORTER_2"/>
    <property type="match status" value="1"/>
</dbReference>
<dbReference type="PANTHER" id="PTHR45772:SF9">
    <property type="entry name" value="CONSERVED COMPONENT OF ABC TRANSPORTER FOR NATURAL AMINO ACIDS"/>
    <property type="match status" value="1"/>
</dbReference>
<dbReference type="Pfam" id="PF12399">
    <property type="entry name" value="BCA_ABC_TP_C"/>
    <property type="match status" value="1"/>
</dbReference>
<name>A0ABV3SXQ1_9ACTN</name>
<organism evidence="5 6">
    <name type="scientific">Nocardioides eburneus</name>
    <dbReference type="NCBI Taxonomy" id="3231482"/>
    <lineage>
        <taxon>Bacteria</taxon>
        <taxon>Bacillati</taxon>
        <taxon>Actinomycetota</taxon>
        <taxon>Actinomycetes</taxon>
        <taxon>Propionibacteriales</taxon>
        <taxon>Nocardioidaceae</taxon>
        <taxon>Nocardioides</taxon>
    </lineage>
</organism>
<dbReference type="EMBL" id="JBFPJR010000012">
    <property type="protein sequence ID" value="MEX0427719.1"/>
    <property type="molecule type" value="Genomic_DNA"/>
</dbReference>
<keyword evidence="2" id="KW-0547">Nucleotide-binding</keyword>
<keyword evidence="1" id="KW-0813">Transport</keyword>
<dbReference type="Proteomes" id="UP001556631">
    <property type="component" value="Unassembled WGS sequence"/>
</dbReference>
<keyword evidence="6" id="KW-1185">Reference proteome</keyword>
<dbReference type="SUPFAM" id="SSF52540">
    <property type="entry name" value="P-loop containing nucleoside triphosphate hydrolases"/>
    <property type="match status" value="1"/>
</dbReference>
<dbReference type="GO" id="GO:0005524">
    <property type="term" value="F:ATP binding"/>
    <property type="evidence" value="ECO:0007669"/>
    <property type="project" value="UniProtKB-KW"/>
</dbReference>
<dbReference type="InterPro" id="IPR032823">
    <property type="entry name" value="BCA_ABC_TP_C"/>
</dbReference>
<proteinExistence type="predicted"/>
<dbReference type="SMART" id="SM00382">
    <property type="entry name" value="AAA"/>
    <property type="match status" value="1"/>
</dbReference>
<dbReference type="InterPro" id="IPR051120">
    <property type="entry name" value="ABC_AA/LPS_Transport"/>
</dbReference>
<dbReference type="InterPro" id="IPR003593">
    <property type="entry name" value="AAA+_ATPase"/>
</dbReference>
<evidence type="ECO:0000256" key="1">
    <source>
        <dbReference type="ARBA" id="ARBA00022448"/>
    </source>
</evidence>
<dbReference type="InterPro" id="IPR027417">
    <property type="entry name" value="P-loop_NTPase"/>
</dbReference>
<evidence type="ECO:0000256" key="2">
    <source>
        <dbReference type="ARBA" id="ARBA00022741"/>
    </source>
</evidence>
<evidence type="ECO:0000313" key="5">
    <source>
        <dbReference type="EMBL" id="MEX0427719.1"/>
    </source>
</evidence>
<evidence type="ECO:0000313" key="6">
    <source>
        <dbReference type="Proteomes" id="UP001556631"/>
    </source>
</evidence>
<dbReference type="Gene3D" id="3.40.50.300">
    <property type="entry name" value="P-loop containing nucleotide triphosphate hydrolases"/>
    <property type="match status" value="1"/>
</dbReference>
<reference evidence="5 6" key="1">
    <citation type="submission" date="2024-07" db="EMBL/GenBank/DDBJ databases">
        <authorList>
            <person name="Lee S."/>
            <person name="Kang M."/>
        </authorList>
    </citation>
    <scope>NUCLEOTIDE SEQUENCE [LARGE SCALE GENOMIC DNA]</scope>
    <source>
        <strain evidence="5 6">DS6</strain>
    </source>
</reference>
<dbReference type="RefSeq" id="WP_367993371.1">
    <property type="nucleotide sequence ID" value="NZ_JBFPJR010000012.1"/>
</dbReference>
<dbReference type="Pfam" id="PF00005">
    <property type="entry name" value="ABC_tran"/>
    <property type="match status" value="1"/>
</dbReference>